<organism evidence="2">
    <name type="scientific">human gut metagenome</name>
    <dbReference type="NCBI Taxonomy" id="408170"/>
    <lineage>
        <taxon>unclassified sequences</taxon>
        <taxon>metagenomes</taxon>
        <taxon>organismal metagenomes</taxon>
    </lineage>
</organism>
<sequence length="30" mass="3261">VITRGETQNNPIIATQNNPDPSGLIEPWKG</sequence>
<feature type="compositionally biased region" description="Polar residues" evidence="1">
    <location>
        <begin position="1"/>
        <end position="20"/>
    </location>
</feature>
<evidence type="ECO:0000256" key="1">
    <source>
        <dbReference type="SAM" id="MobiDB-lite"/>
    </source>
</evidence>
<feature type="non-terminal residue" evidence="2">
    <location>
        <position position="1"/>
    </location>
</feature>
<evidence type="ECO:0000313" key="2">
    <source>
        <dbReference type="EMBL" id="EKC78144.1"/>
    </source>
</evidence>
<gene>
    <name evidence="2" type="ORF">OBE_00014</name>
</gene>
<name>K1UDU8_9ZZZZ</name>
<feature type="region of interest" description="Disordered" evidence="1">
    <location>
        <begin position="1"/>
        <end position="30"/>
    </location>
</feature>
<reference evidence="2" key="1">
    <citation type="journal article" date="2013" name="Environ. Microbiol.">
        <title>Microbiota from the distal guts of lean and obese adolescents exhibit partial functional redundancy besides clear differences in community structure.</title>
        <authorList>
            <person name="Ferrer M."/>
            <person name="Ruiz A."/>
            <person name="Lanza F."/>
            <person name="Haange S.B."/>
            <person name="Oberbach A."/>
            <person name="Till H."/>
            <person name="Bargiela R."/>
            <person name="Campoy C."/>
            <person name="Segura M.T."/>
            <person name="Richter M."/>
            <person name="von Bergen M."/>
            <person name="Seifert J."/>
            <person name="Suarez A."/>
        </authorList>
    </citation>
    <scope>NUCLEOTIDE SEQUENCE</scope>
</reference>
<dbReference type="AlphaFoldDB" id="K1UDU8"/>
<accession>K1UDU8</accession>
<proteinExistence type="predicted"/>
<dbReference type="EMBL" id="AJWZ01000009">
    <property type="protein sequence ID" value="EKC78144.1"/>
    <property type="molecule type" value="Genomic_DNA"/>
</dbReference>
<protein>
    <submittedName>
        <fullName evidence="2">Uncharacterized protein</fullName>
    </submittedName>
</protein>
<comment type="caution">
    <text evidence="2">The sequence shown here is derived from an EMBL/GenBank/DDBJ whole genome shotgun (WGS) entry which is preliminary data.</text>
</comment>